<feature type="region of interest" description="Disordered" evidence="1">
    <location>
        <begin position="1"/>
        <end position="56"/>
    </location>
</feature>
<evidence type="ECO:0000256" key="1">
    <source>
        <dbReference type="SAM" id="MobiDB-lite"/>
    </source>
</evidence>
<accession>A0A7T8HK36</accession>
<dbReference type="AlphaFoldDB" id="A0A7T8HK36"/>
<name>A0A7T8HK36_CALRO</name>
<evidence type="ECO:0000313" key="3">
    <source>
        <dbReference type="Proteomes" id="UP000595437"/>
    </source>
</evidence>
<evidence type="ECO:0000313" key="2">
    <source>
        <dbReference type="EMBL" id="QQP51559.1"/>
    </source>
</evidence>
<reference evidence="3" key="1">
    <citation type="submission" date="2021-01" db="EMBL/GenBank/DDBJ databases">
        <title>Caligus Genome Assembly.</title>
        <authorList>
            <person name="Gallardo-Escarate C."/>
        </authorList>
    </citation>
    <scope>NUCLEOTIDE SEQUENCE [LARGE SCALE GENOMIC DNA]</scope>
</reference>
<proteinExistence type="predicted"/>
<protein>
    <submittedName>
        <fullName evidence="2">Uncharacterized protein</fullName>
    </submittedName>
</protein>
<dbReference type="Proteomes" id="UP000595437">
    <property type="component" value="Chromosome 8"/>
</dbReference>
<sequence>MLEDSHGSSLLESDTLRDKGGSTTGADDDEENWLEDAAAAATTTPLDDGPSSLLAF</sequence>
<dbReference type="EMBL" id="CP045897">
    <property type="protein sequence ID" value="QQP51559.1"/>
    <property type="molecule type" value="Genomic_DNA"/>
</dbReference>
<keyword evidence="3" id="KW-1185">Reference proteome</keyword>
<gene>
    <name evidence="2" type="ORF">FKW44_012966</name>
</gene>
<organism evidence="2 3">
    <name type="scientific">Caligus rogercresseyi</name>
    <name type="common">Sea louse</name>
    <dbReference type="NCBI Taxonomy" id="217165"/>
    <lineage>
        <taxon>Eukaryota</taxon>
        <taxon>Metazoa</taxon>
        <taxon>Ecdysozoa</taxon>
        <taxon>Arthropoda</taxon>
        <taxon>Crustacea</taxon>
        <taxon>Multicrustacea</taxon>
        <taxon>Hexanauplia</taxon>
        <taxon>Copepoda</taxon>
        <taxon>Siphonostomatoida</taxon>
        <taxon>Caligidae</taxon>
        <taxon>Caligus</taxon>
    </lineage>
</organism>
<feature type="compositionally biased region" description="Low complexity" evidence="1">
    <location>
        <begin position="35"/>
        <end position="48"/>
    </location>
</feature>